<organism evidence="2 3">
    <name type="scientific">Malus domestica</name>
    <name type="common">Apple</name>
    <name type="synonym">Pyrus malus</name>
    <dbReference type="NCBI Taxonomy" id="3750"/>
    <lineage>
        <taxon>Eukaryota</taxon>
        <taxon>Viridiplantae</taxon>
        <taxon>Streptophyta</taxon>
        <taxon>Embryophyta</taxon>
        <taxon>Tracheophyta</taxon>
        <taxon>Spermatophyta</taxon>
        <taxon>Magnoliopsida</taxon>
        <taxon>eudicotyledons</taxon>
        <taxon>Gunneridae</taxon>
        <taxon>Pentapetalae</taxon>
        <taxon>rosids</taxon>
        <taxon>fabids</taxon>
        <taxon>Rosales</taxon>
        <taxon>Rosaceae</taxon>
        <taxon>Amygdaloideae</taxon>
        <taxon>Maleae</taxon>
        <taxon>Malus</taxon>
    </lineage>
</organism>
<name>A0A498HP79_MALDO</name>
<evidence type="ECO:0000313" key="3">
    <source>
        <dbReference type="Proteomes" id="UP000290289"/>
    </source>
</evidence>
<feature type="chain" id="PRO_5019823167" evidence="1">
    <location>
        <begin position="18"/>
        <end position="176"/>
    </location>
</feature>
<dbReference type="Proteomes" id="UP000290289">
    <property type="component" value="Chromosome 16"/>
</dbReference>
<keyword evidence="1" id="KW-0732">Signal</keyword>
<gene>
    <name evidence="2" type="ORF">DVH24_015593</name>
</gene>
<dbReference type="EMBL" id="RDQH01000342">
    <property type="protein sequence ID" value="RXH70971.1"/>
    <property type="molecule type" value="Genomic_DNA"/>
</dbReference>
<protein>
    <submittedName>
        <fullName evidence="2">Uncharacterized protein</fullName>
    </submittedName>
</protein>
<dbReference type="AlphaFoldDB" id="A0A498HP79"/>
<reference evidence="2 3" key="1">
    <citation type="submission" date="2018-10" db="EMBL/GenBank/DDBJ databases">
        <title>A high-quality apple genome assembly.</title>
        <authorList>
            <person name="Hu J."/>
        </authorList>
    </citation>
    <scope>NUCLEOTIDE SEQUENCE [LARGE SCALE GENOMIC DNA]</scope>
    <source>
        <strain evidence="3">cv. HFTH1</strain>
        <tissue evidence="2">Young leaf</tissue>
    </source>
</reference>
<accession>A0A498HP79</accession>
<evidence type="ECO:0000313" key="2">
    <source>
        <dbReference type="EMBL" id="RXH70971.1"/>
    </source>
</evidence>
<proteinExistence type="predicted"/>
<feature type="signal peptide" evidence="1">
    <location>
        <begin position="1"/>
        <end position="17"/>
    </location>
</feature>
<sequence length="176" mass="20682">MMMVASLIRLVSFVMEAVEFMTGFLRWAYFNPPYSDMKNHVMWHLSFVFGEPLDIKVQSEEEAKVFISLLQHFLNGYRFDGKLATMFRILSLCLRTINAYVLSYHDIALCNLTPASFCILTCFELLNKWYGTKLGIQEFHMLYTMHKSFDPHYLFQLHCSVRWAANITNLPCHDKD</sequence>
<keyword evidence="3" id="KW-1185">Reference proteome</keyword>
<evidence type="ECO:0000256" key="1">
    <source>
        <dbReference type="SAM" id="SignalP"/>
    </source>
</evidence>
<comment type="caution">
    <text evidence="2">The sequence shown here is derived from an EMBL/GenBank/DDBJ whole genome shotgun (WGS) entry which is preliminary data.</text>
</comment>